<sequence length="477" mass="53860">MFMWPPLAGTQLSPVSPRSWVLPSGHTPGNHHDRRAKPGEGLRCCVRLQTRYVCSLPLPFPLSRPPCPPLSPPTFTLPPSHPSFLLFFTLTSSLLPRSPPFFPPHDGNSPTARVNCNHGINDRLISLHLPLHGDKLATIISTCAPPLKSSDEKRYKSYQDLNGFLTTVAKAVKLIVLGDVSNRVGTCVLGPHGLARFNDNDLLLLQTCAKHSLILTNTFFHLLMRQRLSNELINRLAKPPVANLDTSVKNRWCQLRDTVQSTALDALGRAQRQYQDWFDDNGAAINALLAEKNQLHTAYVNSPTAANKTVFYRICRLVQQRLREMENAEEIQGRAVYQLSNGKLPGSDAIPAKVYKHGGPQLMNRLTVLFQEMCHQGQVSQDFKDATIVHLYKKKEKRLLCNNQRGSSLLNITGNIFARTLLNRLNAHLEQGRLTESQCIFRRRRGTINMIFAARRLQKKCKEMQTHLYTTFEDLIW</sequence>
<reference evidence="3" key="1">
    <citation type="submission" date="2016-06" db="UniProtKB">
        <authorList>
            <consortium name="WormBaseParasite"/>
        </authorList>
    </citation>
    <scope>IDENTIFICATION</scope>
</reference>
<evidence type="ECO:0000313" key="1">
    <source>
        <dbReference type="EMBL" id="VDL92736.1"/>
    </source>
</evidence>
<dbReference type="WBParaSite" id="SSLN_0000655301-mRNA-1">
    <property type="protein sequence ID" value="SSLN_0000655301-mRNA-1"/>
    <property type="gene ID" value="SSLN_0000655301"/>
</dbReference>
<evidence type="ECO:0000313" key="3">
    <source>
        <dbReference type="WBParaSite" id="SSLN_0000655301-mRNA-1"/>
    </source>
</evidence>
<accession>A0A183SQ53</accession>
<dbReference type="Proteomes" id="UP000275846">
    <property type="component" value="Unassembled WGS sequence"/>
</dbReference>
<organism evidence="3">
    <name type="scientific">Schistocephalus solidus</name>
    <name type="common">Tapeworm</name>
    <dbReference type="NCBI Taxonomy" id="70667"/>
    <lineage>
        <taxon>Eukaryota</taxon>
        <taxon>Metazoa</taxon>
        <taxon>Spiralia</taxon>
        <taxon>Lophotrochozoa</taxon>
        <taxon>Platyhelminthes</taxon>
        <taxon>Cestoda</taxon>
        <taxon>Eucestoda</taxon>
        <taxon>Diphyllobothriidea</taxon>
        <taxon>Diphyllobothriidae</taxon>
        <taxon>Schistocephalus</taxon>
    </lineage>
</organism>
<reference evidence="1 2" key="2">
    <citation type="submission" date="2018-11" db="EMBL/GenBank/DDBJ databases">
        <authorList>
            <consortium name="Pathogen Informatics"/>
        </authorList>
    </citation>
    <scope>NUCLEOTIDE SEQUENCE [LARGE SCALE GENOMIC DNA]</scope>
    <source>
        <strain evidence="1 2">NST_G2</strain>
    </source>
</reference>
<dbReference type="AlphaFoldDB" id="A0A183SQ53"/>
<proteinExistence type="predicted"/>
<protein>
    <submittedName>
        <fullName evidence="3">Reverse transcriptase domain-containing protein</fullName>
    </submittedName>
</protein>
<keyword evidence="2" id="KW-1185">Reference proteome</keyword>
<dbReference type="EMBL" id="UYSU01033647">
    <property type="protein sequence ID" value="VDL92736.1"/>
    <property type="molecule type" value="Genomic_DNA"/>
</dbReference>
<name>A0A183SQ53_SCHSO</name>
<dbReference type="OrthoDB" id="10070415at2759"/>
<evidence type="ECO:0000313" key="2">
    <source>
        <dbReference type="Proteomes" id="UP000275846"/>
    </source>
</evidence>
<gene>
    <name evidence="1" type="ORF">SSLN_LOCUS6351</name>
</gene>
<dbReference type="PANTHER" id="PTHR19446">
    <property type="entry name" value="REVERSE TRANSCRIPTASES"/>
    <property type="match status" value="1"/>
</dbReference>